<feature type="transmembrane region" description="Helical" evidence="2">
    <location>
        <begin position="132"/>
        <end position="149"/>
    </location>
</feature>
<dbReference type="InterPro" id="IPR052901">
    <property type="entry name" value="Bact_TGase-like"/>
</dbReference>
<keyword evidence="2" id="KW-0812">Transmembrane</keyword>
<dbReference type="EMBL" id="CP063196">
    <property type="protein sequence ID" value="UOE18527.1"/>
    <property type="molecule type" value="Genomic_DNA"/>
</dbReference>
<proteinExistence type="predicted"/>
<dbReference type="AlphaFoldDB" id="A0AA97M316"/>
<keyword evidence="5" id="KW-1185">Reference proteome</keyword>
<accession>A0AA97M316</accession>
<dbReference type="InterPro" id="IPR038765">
    <property type="entry name" value="Papain-like_cys_pep_sf"/>
</dbReference>
<feature type="transmembrane region" description="Helical" evidence="2">
    <location>
        <begin position="229"/>
        <end position="252"/>
    </location>
</feature>
<evidence type="ECO:0000313" key="4">
    <source>
        <dbReference type="EMBL" id="UOE18527.1"/>
    </source>
</evidence>
<dbReference type="KEGG" id="thao:NI17_017105"/>
<feature type="transmembrane region" description="Helical" evidence="2">
    <location>
        <begin position="21"/>
        <end position="44"/>
    </location>
</feature>
<dbReference type="SUPFAM" id="SSF54001">
    <property type="entry name" value="Cysteine proteinases"/>
    <property type="match status" value="1"/>
</dbReference>
<keyword evidence="2" id="KW-0472">Membrane</keyword>
<protein>
    <submittedName>
        <fullName evidence="4">Transglutaminase domain-containing protein</fullName>
    </submittedName>
</protein>
<name>A0AA97M316_9ACTN</name>
<dbReference type="Pfam" id="PF11992">
    <property type="entry name" value="TgpA_N"/>
    <property type="match status" value="1"/>
</dbReference>
<feature type="region of interest" description="Disordered" evidence="1">
    <location>
        <begin position="546"/>
        <end position="596"/>
    </location>
</feature>
<dbReference type="InterPro" id="IPR002931">
    <property type="entry name" value="Transglutaminase-like"/>
</dbReference>
<dbReference type="InterPro" id="IPR021878">
    <property type="entry name" value="TgpA_N"/>
</dbReference>
<dbReference type="PANTHER" id="PTHR42736:SF1">
    <property type="entry name" value="PROTEIN-GLUTAMINE GAMMA-GLUTAMYLTRANSFERASE"/>
    <property type="match status" value="1"/>
</dbReference>
<organism evidence="4 5">
    <name type="scientific">Thermobifida halotolerans</name>
    <dbReference type="NCBI Taxonomy" id="483545"/>
    <lineage>
        <taxon>Bacteria</taxon>
        <taxon>Bacillati</taxon>
        <taxon>Actinomycetota</taxon>
        <taxon>Actinomycetes</taxon>
        <taxon>Streptosporangiales</taxon>
        <taxon>Nocardiopsidaceae</taxon>
        <taxon>Thermobifida</taxon>
    </lineage>
</organism>
<keyword evidence="2" id="KW-1133">Transmembrane helix</keyword>
<feature type="transmembrane region" description="Helical" evidence="2">
    <location>
        <begin position="156"/>
        <end position="172"/>
    </location>
</feature>
<feature type="domain" description="Transglutaminase-like" evidence="3">
    <location>
        <begin position="479"/>
        <end position="549"/>
    </location>
</feature>
<feature type="transmembrane region" description="Helical" evidence="2">
    <location>
        <begin position="178"/>
        <end position="196"/>
    </location>
</feature>
<dbReference type="Gene3D" id="3.10.620.30">
    <property type="match status" value="1"/>
</dbReference>
<feature type="transmembrane region" description="Helical" evidence="2">
    <location>
        <begin position="76"/>
        <end position="96"/>
    </location>
</feature>
<feature type="transmembrane region" description="Helical" evidence="2">
    <location>
        <begin position="601"/>
        <end position="622"/>
    </location>
</feature>
<dbReference type="Proteomes" id="UP000265719">
    <property type="component" value="Chromosome"/>
</dbReference>
<evidence type="ECO:0000259" key="3">
    <source>
        <dbReference type="SMART" id="SM00460"/>
    </source>
</evidence>
<evidence type="ECO:0000313" key="5">
    <source>
        <dbReference type="Proteomes" id="UP000265719"/>
    </source>
</evidence>
<feature type="transmembrane region" description="Helical" evidence="2">
    <location>
        <begin position="50"/>
        <end position="69"/>
    </location>
</feature>
<sequence>MDTLILRRTATPATATASRTPVAVAEVALAAAAAAGGLAVAPLYTSPFGAGAVLVLWAAAGVALTAFLAGRLSAPATLLAGLPVAFAGAIGLAAWAPGGHGGPLADVLDVLPRAGSRFLDGAPPVPFMVDTLLFPVLAVWLGGTAGVLAWRSGRPLTALAPGTVLLVCAAAAGGDAAVWPACLLACSAAVLLALSAGDRTAGCAAVAGARFEEADSGAGRAGSGRRWTVRLLGCVAVCAAVAVAAPVALAGWRAEPVGPRGDGGSQVAAQPAPNPLGYLSAWAADPDTVLMTVRSNRANQFRWVALADFTGTTWLPEGRYRTTGRLLPAPEPEPPNASRQEATVTVEELPGPWLPVIGAPRSLDAAGAGFDAESGTAIAVGGEAAGLSYTVSGDVAHWRPEELADLRPPADSRFDRYRFLPESTPPTVDVIVSHATAEGTPYEHAVRLARYLRTSYTFDPWAPGGHGLADLDRFLVEPGRQGGGGTSEQFASAFAVLARAAGLPSRVVVGFDSGTRGEDGGFTVTTGDAIAWGEVYFEDAGWVPFDVTPGGREPGGDPEETSANGAPDADTAAAAERPDEVPHEIAAPSPPQKTGAGLPEAAAVVAAAAATTALLVALLRAARSRRRLATGRSETDMVLGAWREIREALRLAGAGPRRGATVTDVIRTAAQADPTGEGPRRLRYLHRSVNALAFGAPGSVTAQGAERAVAEVRAYVRDLRGGRGRLRRWGWWFDPRPLFWRTP</sequence>
<dbReference type="PANTHER" id="PTHR42736">
    <property type="entry name" value="PROTEIN-GLUTAMINE GAMMA-GLUTAMYLTRANSFERASE"/>
    <property type="match status" value="1"/>
</dbReference>
<reference evidence="4" key="1">
    <citation type="submission" date="2020-10" db="EMBL/GenBank/DDBJ databases">
        <title>De novo genome project of the cellulose decomposer Thermobifida halotolerans type strain.</title>
        <authorList>
            <person name="Nagy I."/>
            <person name="Horvath B."/>
            <person name="Kukolya J."/>
            <person name="Nagy I."/>
            <person name="Orsini M."/>
        </authorList>
    </citation>
    <scope>NUCLEOTIDE SEQUENCE</scope>
    <source>
        <strain evidence="4">DSM 44931</strain>
    </source>
</reference>
<evidence type="ECO:0000256" key="2">
    <source>
        <dbReference type="SAM" id="Phobius"/>
    </source>
</evidence>
<dbReference type="Pfam" id="PF01841">
    <property type="entry name" value="Transglut_core"/>
    <property type="match status" value="1"/>
</dbReference>
<feature type="compositionally biased region" description="Low complexity" evidence="1">
    <location>
        <begin position="563"/>
        <end position="575"/>
    </location>
</feature>
<evidence type="ECO:0000256" key="1">
    <source>
        <dbReference type="SAM" id="MobiDB-lite"/>
    </source>
</evidence>
<dbReference type="SMART" id="SM00460">
    <property type="entry name" value="TGc"/>
    <property type="match status" value="1"/>
</dbReference>
<gene>
    <name evidence="4" type="ORF">NI17_017105</name>
</gene>
<dbReference type="RefSeq" id="WP_243597533.1">
    <property type="nucleotide sequence ID" value="NZ_CP063196.1"/>
</dbReference>